<evidence type="ECO:0008006" key="3">
    <source>
        <dbReference type="Google" id="ProtNLM"/>
    </source>
</evidence>
<protein>
    <recommendedName>
        <fullName evidence="3">HEPN AbiU2-like domain-containing protein</fullName>
    </recommendedName>
</protein>
<organism evidence="1 2">
    <name type="scientific">Aquipseudomonas alcaligenes</name>
    <name type="common">Pseudomonas alcaligenes</name>
    <dbReference type="NCBI Taxonomy" id="43263"/>
    <lineage>
        <taxon>Bacteria</taxon>
        <taxon>Pseudomonadati</taxon>
        <taxon>Pseudomonadota</taxon>
        <taxon>Gammaproteobacteria</taxon>
        <taxon>Pseudomonadales</taxon>
        <taxon>Pseudomonadaceae</taxon>
        <taxon>Aquipseudomonas</taxon>
    </lineage>
</organism>
<dbReference type="RefSeq" id="WP_280002928.1">
    <property type="nucleotide sequence ID" value="NZ_JAODZF010000012.1"/>
</dbReference>
<reference evidence="1" key="1">
    <citation type="submission" date="2022-09" db="EMBL/GenBank/DDBJ databases">
        <title>Intensive care unit water sources are persistently colonized with multi-drug resistant bacteria and are the site of extensive horizontal gene transfer of antibiotic resistance genes.</title>
        <authorList>
            <person name="Diorio-Toth L."/>
        </authorList>
    </citation>
    <scope>NUCLEOTIDE SEQUENCE</scope>
    <source>
        <strain evidence="1">GD04146</strain>
    </source>
</reference>
<name>A0AB73I392_AQUAC</name>
<evidence type="ECO:0000313" key="1">
    <source>
        <dbReference type="EMBL" id="MDH0144138.1"/>
    </source>
</evidence>
<sequence>MYIEFDTPDISEFSSGFPGYWLKSIFIQSPSGKYQVNALTSTYIRLVEAALFEYSSGISKLKEFYGTNSSINISALHRSVSHFEACISNMHRAINCIRRLRRDRDKDPLALHLNTEKSNFAAEAVAKKLRDMRNEIHHLDEMVLDGRVSNGQPFALGASGPEIAHPSEPNQTIKTIDRICIGSKEIKFQELHAWLTEMAGLAQKITDFLPNSRQPINK</sequence>
<gene>
    <name evidence="1" type="ORF">N7380_17635</name>
</gene>
<comment type="caution">
    <text evidence="1">The sequence shown here is derived from an EMBL/GenBank/DDBJ whole genome shotgun (WGS) entry which is preliminary data.</text>
</comment>
<accession>A0AB73I392</accession>
<proteinExistence type="predicted"/>
<dbReference type="EMBL" id="JAODZF010000012">
    <property type="protein sequence ID" value="MDH0144138.1"/>
    <property type="molecule type" value="Genomic_DNA"/>
</dbReference>
<dbReference type="Proteomes" id="UP001158058">
    <property type="component" value="Unassembled WGS sequence"/>
</dbReference>
<evidence type="ECO:0000313" key="2">
    <source>
        <dbReference type="Proteomes" id="UP001158058"/>
    </source>
</evidence>
<dbReference type="AlphaFoldDB" id="A0AB73I392"/>